<dbReference type="Gene3D" id="1.10.510.10">
    <property type="entry name" value="Transferase(Phosphotransferase) domain 1"/>
    <property type="match status" value="1"/>
</dbReference>
<evidence type="ECO:0000313" key="2">
    <source>
        <dbReference type="EMBL" id="EJW86741.1"/>
    </source>
</evidence>
<dbReference type="InterPro" id="IPR000719">
    <property type="entry name" value="Prot_kinase_dom"/>
</dbReference>
<dbReference type="SUPFAM" id="SSF56112">
    <property type="entry name" value="Protein kinase-like (PK-like)"/>
    <property type="match status" value="1"/>
</dbReference>
<dbReference type="AlphaFoldDB" id="J9EVX2"/>
<protein>
    <recommendedName>
        <fullName evidence="1">Protein kinase domain-containing protein</fullName>
    </recommendedName>
</protein>
<organism evidence="2 3">
    <name type="scientific">Wuchereria bancrofti</name>
    <dbReference type="NCBI Taxonomy" id="6293"/>
    <lineage>
        <taxon>Eukaryota</taxon>
        <taxon>Metazoa</taxon>
        <taxon>Ecdysozoa</taxon>
        <taxon>Nematoda</taxon>
        <taxon>Chromadorea</taxon>
        <taxon>Rhabditida</taxon>
        <taxon>Spirurina</taxon>
        <taxon>Spiruromorpha</taxon>
        <taxon>Filarioidea</taxon>
        <taxon>Onchocercidae</taxon>
        <taxon>Wuchereria</taxon>
    </lineage>
</organism>
<name>J9EVX2_WUCBA</name>
<dbReference type="Proteomes" id="UP000004810">
    <property type="component" value="Unassembled WGS sequence"/>
</dbReference>
<dbReference type="GO" id="GO:0005524">
    <property type="term" value="F:ATP binding"/>
    <property type="evidence" value="ECO:0007669"/>
    <property type="project" value="InterPro"/>
</dbReference>
<sequence length="90" mass="9767">MTCHVQLRGFRISADHTAVPDTTMKNSNEGDSLFEGRFRATRVDSVRALISDFGLCKRLQAGRNSLSRKSGLIGTDGWVAPEALISDASV</sequence>
<dbReference type="InterPro" id="IPR011009">
    <property type="entry name" value="Kinase-like_dom_sf"/>
</dbReference>
<dbReference type="PROSITE" id="PS50011">
    <property type="entry name" value="PROTEIN_KINASE_DOM"/>
    <property type="match status" value="1"/>
</dbReference>
<comment type="caution">
    <text evidence="2">The sequence shown here is derived from an EMBL/GenBank/DDBJ whole genome shotgun (WGS) entry which is preliminary data.</text>
</comment>
<dbReference type="GO" id="GO:0004672">
    <property type="term" value="F:protein kinase activity"/>
    <property type="evidence" value="ECO:0007669"/>
    <property type="project" value="InterPro"/>
</dbReference>
<accession>J9EVX2</accession>
<reference evidence="3" key="1">
    <citation type="submission" date="2012-08" db="EMBL/GenBank/DDBJ databases">
        <title>The Genome Sequence of Wuchereria bancrofti.</title>
        <authorList>
            <person name="Nutman T.B."/>
            <person name="Fink D.L."/>
            <person name="Russ C."/>
            <person name="Young S."/>
            <person name="Zeng Q."/>
            <person name="Koehrsen M."/>
            <person name="Alvarado L."/>
            <person name="Berlin A."/>
            <person name="Chapman S.B."/>
            <person name="Chen Z."/>
            <person name="Freedman E."/>
            <person name="Gellesch M."/>
            <person name="Goldberg J."/>
            <person name="Griggs A."/>
            <person name="Gujja S."/>
            <person name="Heilman E.R."/>
            <person name="Heiman D."/>
            <person name="Hepburn T."/>
            <person name="Howarth C."/>
            <person name="Jen D."/>
            <person name="Larson L."/>
            <person name="Lewis B."/>
            <person name="Mehta T."/>
            <person name="Park D."/>
            <person name="Pearson M."/>
            <person name="Roberts A."/>
            <person name="Saif S."/>
            <person name="Shea T."/>
            <person name="Shenoy N."/>
            <person name="Sisk P."/>
            <person name="Stolte C."/>
            <person name="Sykes S."/>
            <person name="Walk T."/>
            <person name="White J."/>
            <person name="Yandava C."/>
            <person name="Haas B."/>
            <person name="Henn M.R."/>
            <person name="Nusbaum C."/>
            <person name="Birren B."/>
        </authorList>
    </citation>
    <scope>NUCLEOTIDE SEQUENCE [LARGE SCALE GENOMIC DNA]</scope>
    <source>
        <strain evidence="3">NA</strain>
    </source>
</reference>
<feature type="non-terminal residue" evidence="2">
    <location>
        <position position="90"/>
    </location>
</feature>
<gene>
    <name evidence="2" type="ORF">WUBG_02346</name>
</gene>
<evidence type="ECO:0000259" key="1">
    <source>
        <dbReference type="PROSITE" id="PS50011"/>
    </source>
</evidence>
<evidence type="ECO:0000313" key="3">
    <source>
        <dbReference type="Proteomes" id="UP000004810"/>
    </source>
</evidence>
<dbReference type="EMBL" id="ADBV01000621">
    <property type="protein sequence ID" value="EJW86741.1"/>
    <property type="molecule type" value="Genomic_DNA"/>
</dbReference>
<proteinExistence type="predicted"/>
<feature type="domain" description="Protein kinase" evidence="1">
    <location>
        <begin position="1"/>
        <end position="90"/>
    </location>
</feature>